<accession>A0A6A7BU52</accession>
<keyword evidence="2" id="KW-1185">Reference proteome</keyword>
<proteinExistence type="predicted"/>
<sequence>MTSGHRCWCTYSHKPWRCTEKGLAVMQSNEMRAKSSSSTGRWCLGLYPSQIPICDQAGSSSRCSFPGPMSISPSDWRPPTALGIRFYHIRLSTFGLLLTSVHHPAARPGLIVRTPRHLSAREFGVPHPCRKEQDSKPLPMPTLLTILLGSDSVPMVTSSPPTAYFDVSPRNFRWDLEVTSTVHTFRQPILSCGPSLQHSWIK</sequence>
<dbReference type="EMBL" id="MU006020">
    <property type="protein sequence ID" value="KAF2858028.1"/>
    <property type="molecule type" value="Genomic_DNA"/>
</dbReference>
<dbReference type="Proteomes" id="UP000799421">
    <property type="component" value="Unassembled WGS sequence"/>
</dbReference>
<reference evidence="1" key="1">
    <citation type="journal article" date="2020" name="Stud. Mycol.">
        <title>101 Dothideomycetes genomes: a test case for predicting lifestyles and emergence of pathogens.</title>
        <authorList>
            <person name="Haridas S."/>
            <person name="Albert R."/>
            <person name="Binder M."/>
            <person name="Bloem J."/>
            <person name="Labutti K."/>
            <person name="Salamov A."/>
            <person name="Andreopoulos B."/>
            <person name="Baker S."/>
            <person name="Barry K."/>
            <person name="Bills G."/>
            <person name="Bluhm B."/>
            <person name="Cannon C."/>
            <person name="Castanera R."/>
            <person name="Culley D."/>
            <person name="Daum C."/>
            <person name="Ezra D."/>
            <person name="Gonzalez J."/>
            <person name="Henrissat B."/>
            <person name="Kuo A."/>
            <person name="Liang C."/>
            <person name="Lipzen A."/>
            <person name="Lutzoni F."/>
            <person name="Magnuson J."/>
            <person name="Mondo S."/>
            <person name="Nolan M."/>
            <person name="Ohm R."/>
            <person name="Pangilinan J."/>
            <person name="Park H.-J."/>
            <person name="Ramirez L."/>
            <person name="Alfaro M."/>
            <person name="Sun H."/>
            <person name="Tritt A."/>
            <person name="Yoshinaga Y."/>
            <person name="Zwiers L.-H."/>
            <person name="Turgeon B."/>
            <person name="Goodwin S."/>
            <person name="Spatafora J."/>
            <person name="Crous P."/>
            <person name="Grigoriev I."/>
        </authorList>
    </citation>
    <scope>NUCLEOTIDE SEQUENCE</scope>
    <source>
        <strain evidence="1">CBS 480.64</strain>
    </source>
</reference>
<organism evidence="1 2">
    <name type="scientific">Piedraia hortae CBS 480.64</name>
    <dbReference type="NCBI Taxonomy" id="1314780"/>
    <lineage>
        <taxon>Eukaryota</taxon>
        <taxon>Fungi</taxon>
        <taxon>Dikarya</taxon>
        <taxon>Ascomycota</taxon>
        <taxon>Pezizomycotina</taxon>
        <taxon>Dothideomycetes</taxon>
        <taxon>Dothideomycetidae</taxon>
        <taxon>Capnodiales</taxon>
        <taxon>Piedraiaceae</taxon>
        <taxon>Piedraia</taxon>
    </lineage>
</organism>
<dbReference type="AlphaFoldDB" id="A0A6A7BU52"/>
<evidence type="ECO:0000313" key="2">
    <source>
        <dbReference type="Proteomes" id="UP000799421"/>
    </source>
</evidence>
<protein>
    <submittedName>
        <fullName evidence="1">Uncharacterized protein</fullName>
    </submittedName>
</protein>
<gene>
    <name evidence="1" type="ORF">K470DRAFT_148240</name>
</gene>
<name>A0A6A7BU52_9PEZI</name>
<evidence type="ECO:0000313" key="1">
    <source>
        <dbReference type="EMBL" id="KAF2858028.1"/>
    </source>
</evidence>